<dbReference type="Gene3D" id="3.40.390.10">
    <property type="entry name" value="Collagenase (Catalytic Domain)"/>
    <property type="match status" value="1"/>
</dbReference>
<comment type="function">
    <text evidence="1">Secreted metalloproteinase that allows assimilation of proteinaceous substrates.</text>
</comment>
<proteinExistence type="inferred from homology"/>
<evidence type="ECO:0000256" key="5">
    <source>
        <dbReference type="ARBA" id="ARBA00022729"/>
    </source>
</evidence>
<name>A0ABR0SC19_9HYPO</name>
<dbReference type="GO" id="GO:0008237">
    <property type="term" value="F:metallopeptidase activity"/>
    <property type="evidence" value="ECO:0007669"/>
    <property type="project" value="UniProtKB-KW"/>
</dbReference>
<evidence type="ECO:0000313" key="14">
    <source>
        <dbReference type="Proteomes" id="UP001338125"/>
    </source>
</evidence>
<feature type="region of interest" description="Disordered" evidence="10">
    <location>
        <begin position="574"/>
        <end position="602"/>
    </location>
</feature>
<dbReference type="Proteomes" id="UP001338125">
    <property type="component" value="Unassembled WGS sequence"/>
</dbReference>
<protein>
    <submittedName>
        <fullName evidence="13">Extracellular metalloprotease</fullName>
    </submittedName>
</protein>
<evidence type="ECO:0000256" key="11">
    <source>
        <dbReference type="SAM" id="SignalP"/>
    </source>
</evidence>
<reference evidence="13 14" key="1">
    <citation type="submission" date="2024-01" db="EMBL/GenBank/DDBJ databases">
        <title>Complete genome of Cladobotryum mycophilum ATHUM6906.</title>
        <authorList>
            <person name="Christinaki A.C."/>
            <person name="Myridakis A.I."/>
            <person name="Kouvelis V.N."/>
        </authorList>
    </citation>
    <scope>NUCLEOTIDE SEQUENCE [LARGE SCALE GENOMIC DNA]</scope>
    <source>
        <strain evidence="13 14">ATHUM6906</strain>
    </source>
</reference>
<keyword evidence="4" id="KW-0479">Metal-binding</keyword>
<keyword evidence="7" id="KW-0862">Zinc</keyword>
<comment type="similarity">
    <text evidence="2">Belongs to the peptidase M43B family.</text>
</comment>
<feature type="chain" id="PRO_5045200473" evidence="11">
    <location>
        <begin position="19"/>
        <end position="707"/>
    </location>
</feature>
<comment type="caution">
    <text evidence="13">The sequence shown here is derived from an EMBL/GenBank/DDBJ whole genome shotgun (WGS) entry which is preliminary data.</text>
</comment>
<dbReference type="InterPro" id="IPR024079">
    <property type="entry name" value="MetalloPept_cat_dom_sf"/>
</dbReference>
<evidence type="ECO:0000256" key="10">
    <source>
        <dbReference type="SAM" id="MobiDB-lite"/>
    </source>
</evidence>
<evidence type="ECO:0000256" key="9">
    <source>
        <dbReference type="ARBA" id="ARBA00023157"/>
    </source>
</evidence>
<keyword evidence="8 13" id="KW-0482">Metalloprotease</keyword>
<dbReference type="Pfam" id="PF05572">
    <property type="entry name" value="Peptidase_M43"/>
    <property type="match status" value="1"/>
</dbReference>
<dbReference type="InterPro" id="IPR008754">
    <property type="entry name" value="Peptidase_M43"/>
</dbReference>
<evidence type="ECO:0000256" key="2">
    <source>
        <dbReference type="ARBA" id="ARBA00008721"/>
    </source>
</evidence>
<organism evidence="13 14">
    <name type="scientific">Cladobotryum mycophilum</name>
    <dbReference type="NCBI Taxonomy" id="491253"/>
    <lineage>
        <taxon>Eukaryota</taxon>
        <taxon>Fungi</taxon>
        <taxon>Dikarya</taxon>
        <taxon>Ascomycota</taxon>
        <taxon>Pezizomycotina</taxon>
        <taxon>Sordariomycetes</taxon>
        <taxon>Hypocreomycetidae</taxon>
        <taxon>Hypocreales</taxon>
        <taxon>Hypocreaceae</taxon>
        <taxon>Cladobotryum</taxon>
    </lineage>
</organism>
<dbReference type="EMBL" id="JAVFKD010000014">
    <property type="protein sequence ID" value="KAK5989722.1"/>
    <property type="molecule type" value="Genomic_DNA"/>
</dbReference>
<gene>
    <name evidence="13" type="ORF">PT974_07981</name>
</gene>
<dbReference type="PANTHER" id="PTHR47466">
    <property type="match status" value="1"/>
</dbReference>
<keyword evidence="14" id="KW-1185">Reference proteome</keyword>
<keyword evidence="3" id="KW-0645">Protease</keyword>
<evidence type="ECO:0000256" key="6">
    <source>
        <dbReference type="ARBA" id="ARBA00022801"/>
    </source>
</evidence>
<keyword evidence="5 11" id="KW-0732">Signal</keyword>
<evidence type="ECO:0000256" key="1">
    <source>
        <dbReference type="ARBA" id="ARBA00003174"/>
    </source>
</evidence>
<feature type="domain" description="Peptidase M43 pregnancy-associated plasma-A" evidence="12">
    <location>
        <begin position="350"/>
        <end position="432"/>
    </location>
</feature>
<evidence type="ECO:0000259" key="12">
    <source>
        <dbReference type="Pfam" id="PF05572"/>
    </source>
</evidence>
<feature type="compositionally biased region" description="Basic and acidic residues" evidence="10">
    <location>
        <begin position="585"/>
        <end position="602"/>
    </location>
</feature>
<evidence type="ECO:0000313" key="13">
    <source>
        <dbReference type="EMBL" id="KAK5989722.1"/>
    </source>
</evidence>
<evidence type="ECO:0000256" key="8">
    <source>
        <dbReference type="ARBA" id="ARBA00023049"/>
    </source>
</evidence>
<keyword evidence="9" id="KW-1015">Disulfide bond</keyword>
<evidence type="ECO:0000256" key="4">
    <source>
        <dbReference type="ARBA" id="ARBA00022723"/>
    </source>
</evidence>
<feature type="signal peptide" evidence="11">
    <location>
        <begin position="1"/>
        <end position="18"/>
    </location>
</feature>
<keyword evidence="6" id="KW-0378">Hydrolase</keyword>
<evidence type="ECO:0000256" key="7">
    <source>
        <dbReference type="ARBA" id="ARBA00022833"/>
    </source>
</evidence>
<evidence type="ECO:0000256" key="3">
    <source>
        <dbReference type="ARBA" id="ARBA00022670"/>
    </source>
</evidence>
<dbReference type="PANTHER" id="PTHR47466:SF1">
    <property type="entry name" value="METALLOPROTEASE MEP1 (AFU_ORTHOLOGUE AFUA_1G07730)-RELATED"/>
    <property type="match status" value="1"/>
</dbReference>
<sequence length="707" mass="76311">MGLQRFLLPLIFSQLSHSIKIKIDFPVSTDVCPVFPVPQKGCGPFTYRDCDSVSAQCAYCVPNSGTSLTEFTGYPDPPKDYVVDVEDYGFYHVLALEYLVEFSKNPMPFQPKIDLPFCGLPSAQPKNSTFTKRGSGFLGAIKKAGSDIGGAVSKGAQDLGDGLKHLGNGIQKGLAPLAAPFVDEPPPKIKLLPRPICIPKFIQVPIHFTVFTTNYTTSKIVTPEILDEQVKQTNKAFEPLGISFFISSLSYHAGKEWERFTHNKNGGDNAYFNYAQKIKAENRFGGNDEVNVWIVEKIDEIACDTGVRTLGYCTLARHLNSKGHSVDGCAMTIDSLPGVAWRKDWAGDGKTLTHELGHWLDLPHIFPDNGGTGCDGESDGIDDTFQFPNGQEWMFNAKQPRCCASGTGKKKKWGFCSDDHLVSVNNFMSYSGDSGKIVEGADPATMPWTTEQRAHMFAAYFTLRRTPLLAESLATTTPSFGVKRGLFDSRLLRAKDLLRPTSGILDGLKKICATKPDPKVPKVIDVISGEVLTCQADGTCKPPTEGPSCPNGSAPPCSFEPGCEPVTCPEGGSGSTCPAGTEPTCKPKDGKSGKDDETNPGGKDDKKICSAGCNVHSNNCDKTTAPTCIFPDPRVSKPRGACACRPGFKATGAADTDTTKHWRLAIPGQEHRVWVAEGVPCDQLCTISTGFNSCREVTELSAACASV</sequence>
<accession>A0ABR0SC19</accession>
<dbReference type="SUPFAM" id="SSF55486">
    <property type="entry name" value="Metalloproteases ('zincins'), catalytic domain"/>
    <property type="match status" value="1"/>
</dbReference>